<organism evidence="2 3">
    <name type="scientific">Cohnella silvisoli</name>
    <dbReference type="NCBI Taxonomy" id="2873699"/>
    <lineage>
        <taxon>Bacteria</taxon>
        <taxon>Bacillati</taxon>
        <taxon>Bacillota</taxon>
        <taxon>Bacilli</taxon>
        <taxon>Bacillales</taxon>
        <taxon>Paenibacillaceae</taxon>
        <taxon>Cohnella</taxon>
    </lineage>
</organism>
<dbReference type="Proteomes" id="UP001493487">
    <property type="component" value="Unassembled WGS sequence"/>
</dbReference>
<protein>
    <submittedName>
        <fullName evidence="2">Uncharacterized protein</fullName>
    </submittedName>
</protein>
<comment type="caution">
    <text evidence="2">The sequence shown here is derived from an EMBL/GenBank/DDBJ whole genome shotgun (WGS) entry which is preliminary data.</text>
</comment>
<sequence length="49" mass="5554">MSIEKDHEPTIAPSIDTHNTLEEDATAEEKDRGDSTEVTHLYLDRTPED</sequence>
<dbReference type="EMBL" id="JASKHM010000014">
    <property type="protein sequence ID" value="MEQ4485292.1"/>
    <property type="molecule type" value="Genomic_DNA"/>
</dbReference>
<evidence type="ECO:0000256" key="1">
    <source>
        <dbReference type="SAM" id="MobiDB-lite"/>
    </source>
</evidence>
<evidence type="ECO:0000313" key="3">
    <source>
        <dbReference type="Proteomes" id="UP001493487"/>
    </source>
</evidence>
<feature type="compositionally biased region" description="Basic and acidic residues" evidence="1">
    <location>
        <begin position="27"/>
        <end position="49"/>
    </location>
</feature>
<keyword evidence="3" id="KW-1185">Reference proteome</keyword>
<reference evidence="2 3" key="1">
    <citation type="journal article" date="2023" name="Genome Announc.">
        <title>Pan-Genome Analyses of the Genus Cohnella and Proposal of the Novel Species Cohnella silvisoli sp. nov., Isolated from Forest Soil.</title>
        <authorList>
            <person name="Wang C."/>
            <person name="Mao L."/>
            <person name="Bao G."/>
            <person name="Zhu H."/>
        </authorList>
    </citation>
    <scope>NUCLEOTIDE SEQUENCE [LARGE SCALE GENOMIC DNA]</scope>
    <source>
        <strain evidence="2 3">NL03-T5-1</strain>
    </source>
</reference>
<accession>A0ABV1KZ48</accession>
<name>A0ABV1KZ48_9BACL</name>
<evidence type="ECO:0000313" key="2">
    <source>
        <dbReference type="EMBL" id="MEQ4485292.1"/>
    </source>
</evidence>
<gene>
    <name evidence="2" type="ORF">QJS35_23160</name>
</gene>
<feature type="region of interest" description="Disordered" evidence="1">
    <location>
        <begin position="1"/>
        <end position="49"/>
    </location>
</feature>
<dbReference type="RefSeq" id="WP_232187279.1">
    <property type="nucleotide sequence ID" value="NZ_JAIOAP010000012.1"/>
</dbReference>
<proteinExistence type="predicted"/>